<dbReference type="Proteomes" id="UP000045545">
    <property type="component" value="Unassembled WGS sequence"/>
</dbReference>
<dbReference type="OrthoDB" id="9802530at2"/>
<evidence type="ECO:0000259" key="1">
    <source>
        <dbReference type="Pfam" id="PF13154"/>
    </source>
</evidence>
<dbReference type="Pfam" id="PF13154">
    <property type="entry name" value="DUF3991"/>
    <property type="match status" value="1"/>
</dbReference>
<proteinExistence type="predicted"/>
<organism evidence="2 3">
    <name type="scientific">Syntrophomonas zehnderi OL-4</name>
    <dbReference type="NCBI Taxonomy" id="690567"/>
    <lineage>
        <taxon>Bacteria</taxon>
        <taxon>Bacillati</taxon>
        <taxon>Bacillota</taxon>
        <taxon>Clostridia</taxon>
        <taxon>Eubacteriales</taxon>
        <taxon>Syntrophomonadaceae</taxon>
        <taxon>Syntrophomonas</taxon>
    </lineage>
</organism>
<dbReference type="AlphaFoldDB" id="A0A0E4GEK0"/>
<name>A0A0E4GEK0_9FIRM</name>
<dbReference type="EMBL" id="CGIH01000038">
    <property type="protein sequence ID" value="CFX91782.1"/>
    <property type="molecule type" value="Genomic_DNA"/>
</dbReference>
<evidence type="ECO:0000313" key="2">
    <source>
        <dbReference type="EMBL" id="CFX91782.1"/>
    </source>
</evidence>
<evidence type="ECO:0000313" key="3">
    <source>
        <dbReference type="Proteomes" id="UP000045545"/>
    </source>
</evidence>
<dbReference type="SUPFAM" id="SSF57783">
    <property type="entry name" value="Zinc beta-ribbon"/>
    <property type="match status" value="1"/>
</dbReference>
<sequence>MPYVTPELVAQAKEIDLFSYLQQYEPQELKRTAPHEYCTATHDSLKISNGKWHWFSRGIGGNTALDYLIKVRNMGFVEAVQLLCDGRAAPAVSFQQVRKPEPPPKPFELPEPNRNNRAVIGYLQGRGIDPEIIRLCIEAGTLYESREYHNCVFVGKDTAGTPRFASVRGTYGDFKQDIEGSDKRYNFVLPSCPPGSRFVAVCESPIDALSLATIRKRETRAWGIPMKKLFTRKGGKPIVHSPPKRTSGAGTSWRRLSRRPCSVLA</sequence>
<dbReference type="InterPro" id="IPR025054">
    <property type="entry name" value="DUF3991"/>
</dbReference>
<keyword evidence="3" id="KW-1185">Reference proteome</keyword>
<protein>
    <submittedName>
        <fullName evidence="2">Zinc finger, CHC2-type</fullName>
    </submittedName>
</protein>
<dbReference type="RefSeq" id="WP_052729744.1">
    <property type="nucleotide sequence ID" value="NZ_CGIH01000038.1"/>
</dbReference>
<gene>
    <name evidence="2" type="ORF">2200</name>
</gene>
<feature type="domain" description="DUF3991" evidence="1">
    <location>
        <begin position="122"/>
        <end position="187"/>
    </location>
</feature>
<accession>A0A0E4GEK0</accession>
<reference evidence="2 3" key="1">
    <citation type="submission" date="2015-03" db="EMBL/GenBank/DDBJ databases">
        <authorList>
            <person name="Murphy D."/>
        </authorList>
    </citation>
    <scope>NUCLEOTIDE SEQUENCE [LARGE SCALE GENOMIC DNA]</scope>
    <source>
        <strain evidence="2 3">OL-4</strain>
    </source>
</reference>
<dbReference type="STRING" id="690567.2200"/>